<gene>
    <name evidence="10 11" type="primary">rnz</name>
    <name evidence="11" type="ORF">DL897_02595</name>
</gene>
<dbReference type="AlphaFoldDB" id="A0A364K9H5"/>
<feature type="active site" description="Proton acceptor" evidence="10">
    <location>
        <position position="67"/>
    </location>
</feature>
<comment type="subunit">
    <text evidence="1 10">Homodimer.</text>
</comment>
<comment type="function">
    <text evidence="9 10">Zinc phosphodiesterase, which displays some tRNA 3'-processing endonuclease activity. Probably involved in tRNA maturation, by removing a 3'-trailer from precursor tRNA.</text>
</comment>
<evidence type="ECO:0000256" key="7">
    <source>
        <dbReference type="ARBA" id="ARBA00022801"/>
    </source>
</evidence>
<dbReference type="GO" id="GO:0042781">
    <property type="term" value="F:3'-tRNA processing endoribonuclease activity"/>
    <property type="evidence" value="ECO:0007669"/>
    <property type="project" value="UniProtKB-UniRule"/>
</dbReference>
<comment type="similarity">
    <text evidence="10">Belongs to the RNase Z family.</text>
</comment>
<evidence type="ECO:0000256" key="5">
    <source>
        <dbReference type="ARBA" id="ARBA00022723"/>
    </source>
</evidence>
<feature type="binding site" evidence="10">
    <location>
        <position position="65"/>
    </location>
    <ligand>
        <name>Zn(2+)</name>
        <dbReference type="ChEBI" id="CHEBI:29105"/>
        <label>1</label>
        <note>catalytic</note>
    </ligand>
</feature>
<comment type="caution">
    <text evidence="11">The sequence shown here is derived from an EMBL/GenBank/DDBJ whole genome shotgun (WGS) entry which is preliminary data.</text>
</comment>
<dbReference type="GO" id="GO:0042802">
    <property type="term" value="F:identical protein binding"/>
    <property type="evidence" value="ECO:0007669"/>
    <property type="project" value="UniProtKB-ARBA"/>
</dbReference>
<feature type="binding site" evidence="10">
    <location>
        <position position="68"/>
    </location>
    <ligand>
        <name>Zn(2+)</name>
        <dbReference type="ChEBI" id="CHEBI:29105"/>
        <label>2</label>
        <note>catalytic</note>
    </ligand>
</feature>
<dbReference type="EC" id="3.1.26.11" evidence="2 10"/>
<feature type="binding site" evidence="10">
    <location>
        <position position="67"/>
    </location>
    <ligand>
        <name>Zn(2+)</name>
        <dbReference type="ChEBI" id="CHEBI:29105"/>
        <label>2</label>
        <note>catalytic</note>
    </ligand>
</feature>
<dbReference type="Pfam" id="PF23023">
    <property type="entry name" value="Anti-Pycsar_Apyc1"/>
    <property type="match status" value="1"/>
</dbReference>
<keyword evidence="3 10" id="KW-0819">tRNA processing</keyword>
<evidence type="ECO:0000256" key="2">
    <source>
        <dbReference type="ARBA" id="ARBA00012477"/>
    </source>
</evidence>
<evidence type="ECO:0000256" key="1">
    <source>
        <dbReference type="ARBA" id="ARBA00011738"/>
    </source>
</evidence>
<evidence type="ECO:0000256" key="3">
    <source>
        <dbReference type="ARBA" id="ARBA00022694"/>
    </source>
</evidence>
<proteinExistence type="inferred from homology"/>
<dbReference type="Proteomes" id="UP000251213">
    <property type="component" value="Unassembled WGS sequence"/>
</dbReference>
<feature type="binding site" evidence="10">
    <location>
        <position position="269"/>
    </location>
    <ligand>
        <name>Zn(2+)</name>
        <dbReference type="ChEBI" id="CHEBI:29105"/>
        <label>2</label>
        <note>catalytic</note>
    </ligand>
</feature>
<dbReference type="EMBL" id="QJKK01000001">
    <property type="protein sequence ID" value="RAL26951.1"/>
    <property type="molecule type" value="Genomic_DNA"/>
</dbReference>
<keyword evidence="7 10" id="KW-0378">Hydrolase</keyword>
<dbReference type="InterPro" id="IPR036866">
    <property type="entry name" value="RibonucZ/Hydroxyglut_hydro"/>
</dbReference>
<organism evidence="11 12">
    <name type="scientific">Thermoflavimicrobium daqui</name>
    <dbReference type="NCBI Taxonomy" id="2137476"/>
    <lineage>
        <taxon>Bacteria</taxon>
        <taxon>Bacillati</taxon>
        <taxon>Bacillota</taxon>
        <taxon>Bacilli</taxon>
        <taxon>Bacillales</taxon>
        <taxon>Thermoactinomycetaceae</taxon>
        <taxon>Thermoflavimicrobium</taxon>
    </lineage>
</organism>
<dbReference type="OrthoDB" id="9800940at2"/>
<accession>A0A364K9H5</accession>
<comment type="cofactor">
    <cofactor evidence="10">
        <name>Zn(2+)</name>
        <dbReference type="ChEBI" id="CHEBI:29105"/>
    </cofactor>
    <text evidence="10">Binds 2 Zn(2+) ions.</text>
</comment>
<evidence type="ECO:0000313" key="12">
    <source>
        <dbReference type="Proteomes" id="UP000251213"/>
    </source>
</evidence>
<dbReference type="CDD" id="cd07717">
    <property type="entry name" value="RNaseZ_ZiPD-like_MBL-fold"/>
    <property type="match status" value="1"/>
</dbReference>
<feature type="binding site" evidence="10">
    <location>
        <position position="211"/>
    </location>
    <ligand>
        <name>Zn(2+)</name>
        <dbReference type="ChEBI" id="CHEBI:29105"/>
        <label>1</label>
        <note>catalytic</note>
    </ligand>
</feature>
<dbReference type="Gene3D" id="3.60.15.10">
    <property type="entry name" value="Ribonuclease Z/Hydroxyacylglutathione hydrolase-like"/>
    <property type="match status" value="1"/>
</dbReference>
<dbReference type="InterPro" id="IPR013471">
    <property type="entry name" value="RNase_Z/BN"/>
</dbReference>
<dbReference type="PANTHER" id="PTHR46018:SF2">
    <property type="entry name" value="ZINC PHOSPHODIESTERASE ELAC PROTEIN 1"/>
    <property type="match status" value="1"/>
</dbReference>
<evidence type="ECO:0000256" key="8">
    <source>
        <dbReference type="ARBA" id="ARBA00022833"/>
    </source>
</evidence>
<dbReference type="RefSeq" id="WP_113657555.1">
    <property type="nucleotide sequence ID" value="NZ_KZ845663.1"/>
</dbReference>
<reference evidence="11 12" key="2">
    <citation type="submission" date="2018-06" db="EMBL/GenBank/DDBJ databases">
        <authorList>
            <person name="Zhirakovskaya E."/>
        </authorList>
    </citation>
    <scope>NUCLEOTIDE SEQUENCE [LARGE SCALE GENOMIC DNA]</scope>
    <source>
        <strain evidence="11 12">FBKL4.011</strain>
    </source>
</reference>
<dbReference type="HAMAP" id="MF_01818">
    <property type="entry name" value="RNase_Z_BN"/>
    <property type="match status" value="1"/>
</dbReference>
<feature type="binding site" evidence="10">
    <location>
        <position position="211"/>
    </location>
    <ligand>
        <name>Zn(2+)</name>
        <dbReference type="ChEBI" id="CHEBI:29105"/>
        <label>2</label>
        <note>catalytic</note>
    </ligand>
</feature>
<dbReference type="NCBIfam" id="TIGR02651">
    <property type="entry name" value="RNase_Z"/>
    <property type="match status" value="1"/>
</dbReference>
<keyword evidence="8 10" id="KW-0862">Zinc</keyword>
<sequence>MEYIFLGTGAGIPSTTRNVSSAALVLPEYQGETWLFDCGEATQHQILTTSITLSKIRRIFITHLHGDHIFGLPGVLGSRSFQGAETPLTIYGPKGILSFIEITLKTSQTYLRYPLEIIEIEDGMEIKVPHFRIKVALLEHGIPSFGYRIVEEEKPGSLQVDKLKALGISPGPIYQKIKAGELITLNNGTQIHGADFLNPPKKGKKITVLGDTRPTASLNMLVQEADLLIHESTFRKGMEEKAKKHFHSTNIHAAQLAKDAKVKNLILTHFSARFLEEECNELLSEAREIFPQTWLAYDGFCFTIK</sequence>
<evidence type="ECO:0000256" key="6">
    <source>
        <dbReference type="ARBA" id="ARBA00022759"/>
    </source>
</evidence>
<evidence type="ECO:0000256" key="9">
    <source>
        <dbReference type="ARBA" id="ARBA00057812"/>
    </source>
</evidence>
<evidence type="ECO:0000313" key="11">
    <source>
        <dbReference type="EMBL" id="RAL26951.1"/>
    </source>
</evidence>
<keyword evidence="6 10" id="KW-0255">Endonuclease</keyword>
<evidence type="ECO:0000256" key="4">
    <source>
        <dbReference type="ARBA" id="ARBA00022722"/>
    </source>
</evidence>
<dbReference type="PANTHER" id="PTHR46018">
    <property type="entry name" value="ZINC PHOSPHODIESTERASE ELAC PROTEIN 1"/>
    <property type="match status" value="1"/>
</dbReference>
<protein>
    <recommendedName>
        <fullName evidence="2 10">Ribonuclease Z</fullName>
        <shortName evidence="10">RNase Z</shortName>
        <ecNumber evidence="2 10">3.1.26.11</ecNumber>
    </recommendedName>
    <alternativeName>
        <fullName evidence="10">tRNA 3 endonuclease</fullName>
    </alternativeName>
    <alternativeName>
        <fullName evidence="10">tRNase Z</fullName>
    </alternativeName>
</protein>
<dbReference type="FunFam" id="3.60.15.10:FF:000002">
    <property type="entry name" value="Ribonuclease Z"/>
    <property type="match status" value="1"/>
</dbReference>
<dbReference type="NCBIfam" id="NF000801">
    <property type="entry name" value="PRK00055.1-3"/>
    <property type="match status" value="1"/>
</dbReference>
<evidence type="ECO:0000256" key="10">
    <source>
        <dbReference type="HAMAP-Rule" id="MF_01818"/>
    </source>
</evidence>
<keyword evidence="12" id="KW-1185">Reference proteome</keyword>
<dbReference type="GO" id="GO:0008270">
    <property type="term" value="F:zinc ion binding"/>
    <property type="evidence" value="ECO:0007669"/>
    <property type="project" value="UniProtKB-UniRule"/>
</dbReference>
<comment type="catalytic activity">
    <reaction evidence="10">
        <text>Endonucleolytic cleavage of RNA, removing extra 3' nucleotides from tRNA precursor, generating 3' termini of tRNAs. A 3'-hydroxy group is left at the tRNA terminus and a 5'-phosphoryl group is left at the trailer molecule.</text>
        <dbReference type="EC" id="3.1.26.11"/>
    </reaction>
</comment>
<feature type="binding site" evidence="10">
    <location>
        <position position="63"/>
    </location>
    <ligand>
        <name>Zn(2+)</name>
        <dbReference type="ChEBI" id="CHEBI:29105"/>
        <label>1</label>
        <note>catalytic</note>
    </ligand>
</feature>
<name>A0A364K9H5_9BACL</name>
<keyword evidence="5 10" id="KW-0479">Metal-binding</keyword>
<dbReference type="SUPFAM" id="SSF56281">
    <property type="entry name" value="Metallo-hydrolase/oxidoreductase"/>
    <property type="match status" value="1"/>
</dbReference>
<feature type="binding site" evidence="10">
    <location>
        <position position="140"/>
    </location>
    <ligand>
        <name>Zn(2+)</name>
        <dbReference type="ChEBI" id="CHEBI:29105"/>
        <label>1</label>
        <note>catalytic</note>
    </ligand>
</feature>
<reference evidence="11 12" key="1">
    <citation type="submission" date="2018-06" db="EMBL/GenBank/DDBJ databases">
        <title>Thermoflavimicrobium daqus sp. nov., a thermophilic microbe isolated from Moutai-flavour Daqu.</title>
        <authorList>
            <person name="Wang X."/>
            <person name="Zhou H."/>
        </authorList>
    </citation>
    <scope>NUCLEOTIDE SEQUENCE [LARGE SCALE GENOMIC DNA]</scope>
    <source>
        <strain evidence="11 12">FBKL4.011</strain>
    </source>
</reference>
<keyword evidence="4 10" id="KW-0540">Nuclease</keyword>